<proteinExistence type="predicted"/>
<name>A0A895YIW6_9ACTN</name>
<evidence type="ECO:0000313" key="2">
    <source>
        <dbReference type="Proteomes" id="UP000662857"/>
    </source>
</evidence>
<dbReference type="AlphaFoldDB" id="A0A895YIW6"/>
<dbReference type="KEGG" id="nhy:JQS43_21440"/>
<dbReference type="Pfam" id="PF20544">
    <property type="entry name" value="DUF6758"/>
    <property type="match status" value="1"/>
</dbReference>
<dbReference type="EMBL" id="CP070499">
    <property type="protein sequence ID" value="QSB14070.1"/>
    <property type="molecule type" value="Genomic_DNA"/>
</dbReference>
<accession>A0A895YIW6</accession>
<sequence length="199" mass="20815">MSSDWRCEECGPVPPLHVPDHINDQVLSGAVTEITREKPPPPLWCPWPLPPGWTVTGVGWAGDDRAGARATVLAASGPAPLLDGPADLLLVAEAPGVGLASRYAGLTERDPGPLLAEAMAGSPPHAKVRTERHPTPLWSVPAPADRSAYVGEANGIWLVAVAWPASAGYLLADDLALADLVDWLPPELVYGAPCARLLG</sequence>
<keyword evidence="2" id="KW-1185">Reference proteome</keyword>
<protein>
    <submittedName>
        <fullName evidence="1">Uncharacterized protein</fullName>
    </submittedName>
</protein>
<dbReference type="Proteomes" id="UP000662857">
    <property type="component" value="Chromosome"/>
</dbReference>
<evidence type="ECO:0000313" key="1">
    <source>
        <dbReference type="EMBL" id="QSB14070.1"/>
    </source>
</evidence>
<reference evidence="1" key="1">
    <citation type="submission" date="2021-02" db="EMBL/GenBank/DDBJ databases">
        <title>Natrosporangium hydrolyticum gen. nov., sp. nov, a haloalkaliphilic actinobacterium from a soda solonchak soil.</title>
        <authorList>
            <person name="Sorokin D.Y."/>
            <person name="Khijniak T.V."/>
            <person name="Zakharycheva A.P."/>
            <person name="Boueva O.V."/>
            <person name="Ariskina E.V."/>
            <person name="Hahnke R.L."/>
            <person name="Bunk B."/>
            <person name="Sproer C."/>
            <person name="Schumann P."/>
            <person name="Evtushenko L.I."/>
            <person name="Kublanov I.V."/>
        </authorList>
    </citation>
    <scope>NUCLEOTIDE SEQUENCE</scope>
    <source>
        <strain evidence="1">DSM 106523</strain>
    </source>
</reference>
<gene>
    <name evidence="1" type="ORF">JQS43_21440</name>
</gene>
<organism evidence="1 2">
    <name type="scientific">Natronosporangium hydrolyticum</name>
    <dbReference type="NCBI Taxonomy" id="2811111"/>
    <lineage>
        <taxon>Bacteria</taxon>
        <taxon>Bacillati</taxon>
        <taxon>Actinomycetota</taxon>
        <taxon>Actinomycetes</taxon>
        <taxon>Micromonosporales</taxon>
        <taxon>Micromonosporaceae</taxon>
        <taxon>Natronosporangium</taxon>
    </lineage>
</organism>
<dbReference type="InterPro" id="IPR046646">
    <property type="entry name" value="DUF6758"/>
</dbReference>